<dbReference type="OMA" id="FCEEQLI"/>
<name>A0A8S1K3S6_PARPR</name>
<evidence type="ECO:0000256" key="1">
    <source>
        <dbReference type="SAM" id="MobiDB-lite"/>
    </source>
</evidence>
<feature type="compositionally biased region" description="Basic and acidic residues" evidence="1">
    <location>
        <begin position="301"/>
        <end position="312"/>
    </location>
</feature>
<evidence type="ECO:0000313" key="3">
    <source>
        <dbReference type="Proteomes" id="UP000688137"/>
    </source>
</evidence>
<gene>
    <name evidence="2" type="ORF">PPRIM_AZ9-3.1.T0140275</name>
</gene>
<evidence type="ECO:0000313" key="2">
    <source>
        <dbReference type="EMBL" id="CAD8050008.1"/>
    </source>
</evidence>
<reference evidence="2" key="1">
    <citation type="submission" date="2021-01" db="EMBL/GenBank/DDBJ databases">
        <authorList>
            <consortium name="Genoscope - CEA"/>
            <person name="William W."/>
        </authorList>
    </citation>
    <scope>NUCLEOTIDE SEQUENCE</scope>
</reference>
<sequence length="339" mass="39861">MQKEEQQFKEKQIQKEIQYYIFQDLENVLCLIGELEQTIHTLQNQDDYKQSYLPIATNKTILQANISNGIHFDQYYQHHKTHKKFLEECKNKARDIFEEVKKKKGINATDPKIQEICDFYLNKNLKAETSFYQLPLLPVSREAQFNQKALEKVIWGTQTVNNQLNALQNSKYQPPTVKQILEKINQRKKYCEEQLIENFGINQQNQPNETNNSKNLREFETEEDKQILNDKTIIQDQNSQVFEHKQQKNQNGMQIEDESTEQNLPKNKLDKDDKSKENTDPNKEQQQENDTNGIQIEDEQDLRNSKATKVQDSKFGITELPKATKGDENDCVEEGVDQQ</sequence>
<feature type="compositionally biased region" description="Basic and acidic residues" evidence="1">
    <location>
        <begin position="267"/>
        <end position="286"/>
    </location>
</feature>
<accession>A0A8S1K3S6</accession>
<protein>
    <submittedName>
        <fullName evidence="2">Uncharacterized protein</fullName>
    </submittedName>
</protein>
<keyword evidence="3" id="KW-1185">Reference proteome</keyword>
<proteinExistence type="predicted"/>
<comment type="caution">
    <text evidence="2">The sequence shown here is derived from an EMBL/GenBank/DDBJ whole genome shotgun (WGS) entry which is preliminary data.</text>
</comment>
<feature type="region of interest" description="Disordered" evidence="1">
    <location>
        <begin position="243"/>
        <end position="339"/>
    </location>
</feature>
<feature type="compositionally biased region" description="Acidic residues" evidence="1">
    <location>
        <begin position="329"/>
        <end position="339"/>
    </location>
</feature>
<dbReference type="Proteomes" id="UP000688137">
    <property type="component" value="Unassembled WGS sequence"/>
</dbReference>
<dbReference type="AlphaFoldDB" id="A0A8S1K3S6"/>
<organism evidence="2 3">
    <name type="scientific">Paramecium primaurelia</name>
    <dbReference type="NCBI Taxonomy" id="5886"/>
    <lineage>
        <taxon>Eukaryota</taxon>
        <taxon>Sar</taxon>
        <taxon>Alveolata</taxon>
        <taxon>Ciliophora</taxon>
        <taxon>Intramacronucleata</taxon>
        <taxon>Oligohymenophorea</taxon>
        <taxon>Peniculida</taxon>
        <taxon>Parameciidae</taxon>
        <taxon>Paramecium</taxon>
    </lineage>
</organism>
<dbReference type="EMBL" id="CAJJDM010000011">
    <property type="protein sequence ID" value="CAD8050008.1"/>
    <property type="molecule type" value="Genomic_DNA"/>
</dbReference>